<dbReference type="Proteomes" id="UP000614350">
    <property type="component" value="Unassembled WGS sequence"/>
</dbReference>
<evidence type="ECO:0000256" key="4">
    <source>
        <dbReference type="ARBA" id="ARBA00022692"/>
    </source>
</evidence>
<organism evidence="11 12">
    <name type="scientific">Vespula vulgaris</name>
    <name type="common">Yellow jacket</name>
    <name type="synonym">Wasp</name>
    <dbReference type="NCBI Taxonomy" id="7454"/>
    <lineage>
        <taxon>Eukaryota</taxon>
        <taxon>Metazoa</taxon>
        <taxon>Ecdysozoa</taxon>
        <taxon>Arthropoda</taxon>
        <taxon>Hexapoda</taxon>
        <taxon>Insecta</taxon>
        <taxon>Pterygota</taxon>
        <taxon>Neoptera</taxon>
        <taxon>Endopterygota</taxon>
        <taxon>Hymenoptera</taxon>
        <taxon>Apocrita</taxon>
        <taxon>Aculeata</taxon>
        <taxon>Vespoidea</taxon>
        <taxon>Vespidae</taxon>
        <taxon>Vespinae</taxon>
        <taxon>Vespula</taxon>
    </lineage>
</organism>
<dbReference type="GO" id="GO:0004930">
    <property type="term" value="F:G protein-coupled receptor activity"/>
    <property type="evidence" value="ECO:0007669"/>
    <property type="project" value="InterPro"/>
</dbReference>
<evidence type="ECO:0000256" key="5">
    <source>
        <dbReference type="ARBA" id="ARBA00022989"/>
    </source>
</evidence>
<feature type="compositionally biased region" description="Basic and acidic residues" evidence="8">
    <location>
        <begin position="43"/>
        <end position="52"/>
    </location>
</feature>
<dbReference type="GO" id="GO:0032870">
    <property type="term" value="P:cellular response to hormone stimulus"/>
    <property type="evidence" value="ECO:0007669"/>
    <property type="project" value="TreeGrafter"/>
</dbReference>
<dbReference type="SUPFAM" id="SSF81321">
    <property type="entry name" value="Family A G protein-coupled receptor-like"/>
    <property type="match status" value="1"/>
</dbReference>
<keyword evidence="6 9" id="KW-0472">Membrane</keyword>
<dbReference type="PANTHER" id="PTHR24241:SF193">
    <property type="entry name" value="G-PROTEIN COUPLED RECEPTORS FAMILY 1 PROFILE DOMAIN-CONTAINING PROTEIN"/>
    <property type="match status" value="1"/>
</dbReference>
<proteinExistence type="inferred from homology"/>
<reference evidence="11" key="1">
    <citation type="journal article" date="2020" name="G3 (Bethesda)">
        <title>High-Quality Assemblies for Three Invasive Social Wasps from the &lt;i&gt;Vespula&lt;/i&gt; Genus.</title>
        <authorList>
            <person name="Harrop T.W.R."/>
            <person name="Guhlin J."/>
            <person name="McLaughlin G.M."/>
            <person name="Permina E."/>
            <person name="Stockwell P."/>
            <person name="Gilligan J."/>
            <person name="Le Lec M.F."/>
            <person name="Gruber M.A.M."/>
            <person name="Quinn O."/>
            <person name="Lovegrove M."/>
            <person name="Duncan E.J."/>
            <person name="Remnant E.J."/>
            <person name="Van Eeckhoven J."/>
            <person name="Graham B."/>
            <person name="Knapp R.A."/>
            <person name="Langford K.W."/>
            <person name="Kronenberg Z."/>
            <person name="Press M.O."/>
            <person name="Eacker S.M."/>
            <person name="Wilson-Rankin E.E."/>
            <person name="Purcell J."/>
            <person name="Lester P.J."/>
            <person name="Dearden P.K."/>
        </authorList>
    </citation>
    <scope>NUCLEOTIDE SEQUENCE</scope>
    <source>
        <strain evidence="11">Marl-1</strain>
    </source>
</reference>
<comment type="subcellular location">
    <subcellularLocation>
        <location evidence="1">Cell membrane</location>
        <topology evidence="1">Multi-pass membrane protein</topology>
    </subcellularLocation>
</comment>
<gene>
    <name evidence="11" type="ORF">HZH66_000287</name>
</gene>
<protein>
    <recommendedName>
        <fullName evidence="10">G-protein coupled receptors family 1 profile domain-containing protein</fullName>
    </recommendedName>
</protein>
<evidence type="ECO:0000256" key="1">
    <source>
        <dbReference type="ARBA" id="ARBA00004651"/>
    </source>
</evidence>
<dbReference type="Gene3D" id="1.20.1070.10">
    <property type="entry name" value="Rhodopsin 7-helix transmembrane proteins"/>
    <property type="match status" value="1"/>
</dbReference>
<keyword evidence="7" id="KW-0675">Receptor</keyword>
<dbReference type="GO" id="GO:0005886">
    <property type="term" value="C:plasma membrane"/>
    <property type="evidence" value="ECO:0007669"/>
    <property type="project" value="UniProtKB-SubCell"/>
</dbReference>
<dbReference type="AlphaFoldDB" id="A0A834KWH0"/>
<dbReference type="InterPro" id="IPR017452">
    <property type="entry name" value="GPCR_Rhodpsn_7TM"/>
</dbReference>
<feature type="region of interest" description="Disordered" evidence="8">
    <location>
        <begin position="32"/>
        <end position="52"/>
    </location>
</feature>
<comment type="similarity">
    <text evidence="2">Belongs to the G-protein coupled receptor 1 family.</text>
</comment>
<feature type="transmembrane region" description="Helical" evidence="9">
    <location>
        <begin position="102"/>
        <end position="121"/>
    </location>
</feature>
<keyword evidence="5 9" id="KW-1133">Transmembrane helix</keyword>
<evidence type="ECO:0000256" key="6">
    <source>
        <dbReference type="ARBA" id="ARBA00023136"/>
    </source>
</evidence>
<name>A0A834KWH0_VESVU</name>
<evidence type="ECO:0000259" key="10">
    <source>
        <dbReference type="PROSITE" id="PS50262"/>
    </source>
</evidence>
<feature type="transmembrane region" description="Helical" evidence="9">
    <location>
        <begin position="61"/>
        <end position="82"/>
    </location>
</feature>
<dbReference type="PRINTS" id="PR00237">
    <property type="entry name" value="GPCRRHODOPSN"/>
</dbReference>
<evidence type="ECO:0000256" key="2">
    <source>
        <dbReference type="ARBA" id="ARBA00010663"/>
    </source>
</evidence>
<dbReference type="EMBL" id="JACSEA010000001">
    <property type="protein sequence ID" value="KAF7411391.1"/>
    <property type="molecule type" value="Genomic_DNA"/>
</dbReference>
<evidence type="ECO:0000256" key="9">
    <source>
        <dbReference type="SAM" id="Phobius"/>
    </source>
</evidence>
<evidence type="ECO:0000313" key="12">
    <source>
        <dbReference type="Proteomes" id="UP000614350"/>
    </source>
</evidence>
<keyword evidence="12" id="KW-1185">Reference proteome</keyword>
<dbReference type="Pfam" id="PF00001">
    <property type="entry name" value="7tm_1"/>
    <property type="match status" value="1"/>
</dbReference>
<feature type="domain" description="G-protein coupled receptors family 1 profile" evidence="10">
    <location>
        <begin position="1"/>
        <end position="118"/>
    </location>
</feature>
<dbReference type="PROSITE" id="PS50262">
    <property type="entry name" value="G_PROTEIN_RECEP_F1_2"/>
    <property type="match status" value="1"/>
</dbReference>
<sequence length="247" mass="28665">MDVYPLPLTIFYTLELSPNNVDAESIPMTQRQISMRNGRRSRRENGQTEEESRTMKQVVKMLVAVVVLFAICWGPILIDNVLTAYRILPRQRKGIYKHMNTAFHLMAYFNSCINPIVYGFMSKHFRESFLSAACGGWWICCPRRGYRTPMKRHSSLSQTRTTSVREDKLENFRMNNLVGCYKRETLVTKFMQGEICKEMNFIECPIQVDTEFLQRLQVTKLDRHAPCSLPMKMFAARKSIPSANGVN</sequence>
<dbReference type="PANTHER" id="PTHR24241">
    <property type="entry name" value="NEUROPEPTIDE RECEPTOR-RELATED G-PROTEIN COUPLED RECEPTOR"/>
    <property type="match status" value="1"/>
</dbReference>
<dbReference type="GO" id="GO:0042277">
    <property type="term" value="F:peptide binding"/>
    <property type="evidence" value="ECO:0007669"/>
    <property type="project" value="TreeGrafter"/>
</dbReference>
<accession>A0A834KWH0</accession>
<evidence type="ECO:0000256" key="8">
    <source>
        <dbReference type="SAM" id="MobiDB-lite"/>
    </source>
</evidence>
<evidence type="ECO:0000313" key="11">
    <source>
        <dbReference type="EMBL" id="KAF7411391.1"/>
    </source>
</evidence>
<keyword evidence="4 9" id="KW-0812">Transmembrane</keyword>
<evidence type="ECO:0000256" key="3">
    <source>
        <dbReference type="ARBA" id="ARBA00022475"/>
    </source>
</evidence>
<comment type="caution">
    <text evidence="11">The sequence shown here is derived from an EMBL/GenBank/DDBJ whole genome shotgun (WGS) entry which is preliminary data.</text>
</comment>
<keyword evidence="3" id="KW-1003">Cell membrane</keyword>
<evidence type="ECO:0000256" key="7">
    <source>
        <dbReference type="ARBA" id="ARBA00023170"/>
    </source>
</evidence>
<dbReference type="InterPro" id="IPR000276">
    <property type="entry name" value="GPCR_Rhodpsn"/>
</dbReference>